<dbReference type="InterPro" id="IPR029063">
    <property type="entry name" value="SAM-dependent_MTases_sf"/>
</dbReference>
<evidence type="ECO:0000313" key="5">
    <source>
        <dbReference type="EMBL" id="OXA53914.1"/>
    </source>
</evidence>
<dbReference type="Gene3D" id="3.40.50.11350">
    <property type="match status" value="1"/>
</dbReference>
<reference evidence="5 6" key="1">
    <citation type="submission" date="2015-12" db="EMBL/GenBank/DDBJ databases">
        <title>The genome of Folsomia candida.</title>
        <authorList>
            <person name="Faddeeva A."/>
            <person name="Derks M.F."/>
            <person name="Anvar Y."/>
            <person name="Smit S."/>
            <person name="Van Straalen N."/>
            <person name="Roelofs D."/>
        </authorList>
    </citation>
    <scope>NUCLEOTIDE SEQUENCE [LARGE SCALE GENOMIC DNA]</scope>
    <source>
        <strain evidence="5 6">VU population</strain>
        <tissue evidence="5">Whole body</tissue>
    </source>
</reference>
<keyword evidence="1" id="KW-0328">Glycosyltransferase</keyword>
<organism evidence="5 6">
    <name type="scientific">Folsomia candida</name>
    <name type="common">Springtail</name>
    <dbReference type="NCBI Taxonomy" id="158441"/>
    <lineage>
        <taxon>Eukaryota</taxon>
        <taxon>Metazoa</taxon>
        <taxon>Ecdysozoa</taxon>
        <taxon>Arthropoda</taxon>
        <taxon>Hexapoda</taxon>
        <taxon>Collembola</taxon>
        <taxon>Entomobryomorpha</taxon>
        <taxon>Isotomoidea</taxon>
        <taxon>Isotomidae</taxon>
        <taxon>Proisotominae</taxon>
        <taxon>Folsomia</taxon>
    </lineage>
</organism>
<dbReference type="OrthoDB" id="2154188at2759"/>
<evidence type="ECO:0000256" key="1">
    <source>
        <dbReference type="ARBA" id="ARBA00022676"/>
    </source>
</evidence>
<dbReference type="Pfam" id="PF13383">
    <property type="entry name" value="Methyltransf_22"/>
    <property type="match status" value="1"/>
</dbReference>
<dbReference type="Pfam" id="PF01531">
    <property type="entry name" value="Glyco_transf_11"/>
    <property type="match status" value="1"/>
</dbReference>
<dbReference type="InterPro" id="IPR025714">
    <property type="entry name" value="Methyltranfer_dom"/>
</dbReference>
<feature type="domain" description="Methyltransferase FkbM" evidence="3">
    <location>
        <begin position="789"/>
        <end position="975"/>
    </location>
</feature>
<dbReference type="GO" id="GO:0008107">
    <property type="term" value="F:galactoside 2-alpha-L-fucosyltransferase activity"/>
    <property type="evidence" value="ECO:0007669"/>
    <property type="project" value="InterPro"/>
</dbReference>
<evidence type="ECO:0000256" key="2">
    <source>
        <dbReference type="ARBA" id="ARBA00022679"/>
    </source>
</evidence>
<comment type="caution">
    <text evidence="5">The sequence shown here is derived from an EMBL/GenBank/DDBJ whole genome shotgun (WGS) entry which is preliminary data.</text>
</comment>
<keyword evidence="6" id="KW-1185">Reference proteome</keyword>
<dbReference type="PANTHER" id="PTHR34009:SF2">
    <property type="entry name" value="PROTEIN STAR"/>
    <property type="match status" value="1"/>
</dbReference>
<dbReference type="GO" id="GO:0016197">
    <property type="term" value="P:endosomal transport"/>
    <property type="evidence" value="ECO:0007669"/>
    <property type="project" value="TreeGrafter"/>
</dbReference>
<dbReference type="CDD" id="cd11301">
    <property type="entry name" value="Fut1_Fut2_like"/>
    <property type="match status" value="1"/>
</dbReference>
<dbReference type="GO" id="GO:0005975">
    <property type="term" value="P:carbohydrate metabolic process"/>
    <property type="evidence" value="ECO:0007669"/>
    <property type="project" value="InterPro"/>
</dbReference>
<proteinExistence type="predicted"/>
<dbReference type="Gene3D" id="3.40.50.150">
    <property type="entry name" value="Vaccinia Virus protein VP39"/>
    <property type="match status" value="1"/>
</dbReference>
<dbReference type="EMBL" id="LNIX01000005">
    <property type="protein sequence ID" value="OXA53914.1"/>
    <property type="molecule type" value="Genomic_DNA"/>
</dbReference>
<dbReference type="SUPFAM" id="SSF53335">
    <property type="entry name" value="S-adenosyl-L-methionine-dependent methyltransferases"/>
    <property type="match status" value="1"/>
</dbReference>
<dbReference type="GO" id="GO:0005789">
    <property type="term" value="C:endoplasmic reticulum membrane"/>
    <property type="evidence" value="ECO:0007669"/>
    <property type="project" value="TreeGrafter"/>
</dbReference>
<dbReference type="GO" id="GO:0006888">
    <property type="term" value="P:endoplasmic reticulum to Golgi vesicle-mediated transport"/>
    <property type="evidence" value="ECO:0007669"/>
    <property type="project" value="TreeGrafter"/>
</dbReference>
<dbReference type="GO" id="GO:0031902">
    <property type="term" value="C:late endosome membrane"/>
    <property type="evidence" value="ECO:0007669"/>
    <property type="project" value="TreeGrafter"/>
</dbReference>
<dbReference type="InterPro" id="IPR053202">
    <property type="entry name" value="EGF_Rcpt_Signaling_Reg"/>
</dbReference>
<dbReference type="GO" id="GO:0005886">
    <property type="term" value="C:plasma membrane"/>
    <property type="evidence" value="ECO:0007669"/>
    <property type="project" value="TreeGrafter"/>
</dbReference>
<dbReference type="PANTHER" id="PTHR34009">
    <property type="entry name" value="PROTEIN STAR"/>
    <property type="match status" value="1"/>
</dbReference>
<dbReference type="Proteomes" id="UP000198287">
    <property type="component" value="Unassembled WGS sequence"/>
</dbReference>
<dbReference type="InterPro" id="IPR006342">
    <property type="entry name" value="FkbM_mtfrase"/>
</dbReference>
<evidence type="ECO:0000313" key="6">
    <source>
        <dbReference type="Proteomes" id="UP000198287"/>
    </source>
</evidence>
<gene>
    <name evidence="5" type="ORF">Fcan01_10883</name>
</gene>
<dbReference type="GO" id="GO:0005794">
    <property type="term" value="C:Golgi apparatus"/>
    <property type="evidence" value="ECO:0007669"/>
    <property type="project" value="TreeGrafter"/>
</dbReference>
<accession>A0A226E9W9</accession>
<name>A0A226E9W9_FOLCA</name>
<sequence length="998" mass="114805">MQSSAGIMDIGGWRAKIFHGGWRAKIFHGYWRLEDEMLARITDISRLEGANHSRIIGYWIAWILVQESEKNHDIFVSKRTSCLRFLTQTKLWTSWPTFWDYFVPTSSCPFATRRLGRLGDGGKWVCGLKEIAMKSECIAYSFGVAGETSFEKELLETTNCTVFAFDPTVSSINLDLSKYPGRLHFQSVGLGTPGPKFTFPVKRLKQFMLELGHHWIDVLKIDVEHAEYDGMDDMIQDFPNGLPFAHLNMELHLHPVTEISEEIKQFKHLLNWWLRLEKAGLRAYMNEVNYLGGIAKAKVVAIEYSFLNMKMLDNGPKTAHIRLQFKTGSLVFSEFLVLLSYLSKGNLCGIASGGVPEWFNSAGYAQPSSDIDLASREIGPLLKTGETSITNQSYYTILETTPKVTGNRTFLNLKGVFLRAKGGIGNQLYQYACHYALARKHNAPLYIKLSNSERSQLGQKRKRNLAVDDRSFVLDAFNVPLFSWNTIDDTWILPKTLNATDSDILLGIYNSTRFQNSLVTGKDYCLSASYFAPYQYELWDLFTLKVDDVLTEAAKSWEKFIIEEGNIRETVAVHIRRGDFVNFATPLTFYVTAMSRMRQELMRRNNKHVLISLFIFSDDVTYVRDEFLTILNGTEGTINVHIVSDPTKLTSLEEFYLASKCKNFIIPNSTFGWWVAYLSEYPDKIVYAAHVTTEHVRWLYHYRPFEGLQGPCWTSNLDDEIRYVQENFEFLHQNDPKLIRYTRARYLSPPPKSNVPYHFDYHPVKGVTDHGDWARKYFKGQRDGVFIEAGANDGEFYSHTLRLETDLGWTGLLIECNPGITPYLRTKQRKAWVAGVCISTTQYPKIVCLTASNSCKGWFPTACRILSNHCQWILVNFSNPEKWSWSGRLGPAWNISIPTNWTYFDVESVPLYTIIAATGLKEIDFFSFDVEGVEMQILKNFPFDKILIKVIVVEVVFITPKERRDLEKFLREKGYTTIKKEVHDHFYVHESVRDQYGE</sequence>
<feature type="domain" description="Methyltransferase" evidence="4">
    <location>
        <begin position="93"/>
        <end position="236"/>
    </location>
</feature>
<evidence type="ECO:0000259" key="4">
    <source>
        <dbReference type="Pfam" id="PF13383"/>
    </source>
</evidence>
<dbReference type="AlphaFoldDB" id="A0A226E9W9"/>
<dbReference type="Pfam" id="PF05050">
    <property type="entry name" value="Methyltransf_21"/>
    <property type="match status" value="1"/>
</dbReference>
<evidence type="ECO:0000259" key="3">
    <source>
        <dbReference type="Pfam" id="PF05050"/>
    </source>
</evidence>
<protein>
    <submittedName>
        <fullName evidence="5">O-antigen biosynthesis glycosyltransferase WbnK</fullName>
    </submittedName>
</protein>
<keyword evidence="2 5" id="KW-0808">Transferase</keyword>
<dbReference type="InterPro" id="IPR002516">
    <property type="entry name" value="Glyco_trans_11"/>
</dbReference>